<sequence length="65" mass="7447">MEVVAARPSLLMTWTSPSHHLKVVKFVLKIMCRFGKASNHPTLIVFLTLHVPKVFEEMQDQDTVI</sequence>
<dbReference type="Proteomes" id="UP000324897">
    <property type="component" value="Chromosome 2"/>
</dbReference>
<accession>A0A5J9UQI4</accession>
<reference evidence="1 2" key="1">
    <citation type="journal article" date="2019" name="Sci. Rep.">
        <title>A high-quality genome of Eragrostis curvula grass provides insights into Poaceae evolution and supports new strategies to enhance forage quality.</title>
        <authorList>
            <person name="Carballo J."/>
            <person name="Santos B.A.C.M."/>
            <person name="Zappacosta D."/>
            <person name="Garbus I."/>
            <person name="Selva J.P."/>
            <person name="Gallo C.A."/>
            <person name="Diaz A."/>
            <person name="Albertini E."/>
            <person name="Caccamo M."/>
            <person name="Echenique V."/>
        </authorList>
    </citation>
    <scope>NUCLEOTIDE SEQUENCE [LARGE SCALE GENOMIC DNA]</scope>
    <source>
        <strain evidence="2">cv. Victoria</strain>
        <tissue evidence="1">Leaf</tissue>
    </source>
</reference>
<organism evidence="1 2">
    <name type="scientific">Eragrostis curvula</name>
    <name type="common">weeping love grass</name>
    <dbReference type="NCBI Taxonomy" id="38414"/>
    <lineage>
        <taxon>Eukaryota</taxon>
        <taxon>Viridiplantae</taxon>
        <taxon>Streptophyta</taxon>
        <taxon>Embryophyta</taxon>
        <taxon>Tracheophyta</taxon>
        <taxon>Spermatophyta</taxon>
        <taxon>Magnoliopsida</taxon>
        <taxon>Liliopsida</taxon>
        <taxon>Poales</taxon>
        <taxon>Poaceae</taxon>
        <taxon>PACMAD clade</taxon>
        <taxon>Chloridoideae</taxon>
        <taxon>Eragrostideae</taxon>
        <taxon>Eragrostidinae</taxon>
        <taxon>Eragrostis</taxon>
    </lineage>
</organism>
<proteinExistence type="predicted"/>
<keyword evidence="2" id="KW-1185">Reference proteome</keyword>
<dbReference type="AlphaFoldDB" id="A0A5J9UQI4"/>
<dbReference type="Gramene" id="TVU25531">
    <property type="protein sequence ID" value="TVU25531"/>
    <property type="gene ID" value="EJB05_28030"/>
</dbReference>
<protein>
    <submittedName>
        <fullName evidence="1">Uncharacterized protein</fullName>
    </submittedName>
</protein>
<evidence type="ECO:0000313" key="2">
    <source>
        <dbReference type="Proteomes" id="UP000324897"/>
    </source>
</evidence>
<comment type="caution">
    <text evidence="1">The sequence shown here is derived from an EMBL/GenBank/DDBJ whole genome shotgun (WGS) entry which is preliminary data.</text>
</comment>
<name>A0A5J9UQI4_9POAL</name>
<evidence type="ECO:0000313" key="1">
    <source>
        <dbReference type="EMBL" id="TVU25531.1"/>
    </source>
</evidence>
<dbReference type="EMBL" id="RWGY01000013">
    <property type="protein sequence ID" value="TVU25531.1"/>
    <property type="molecule type" value="Genomic_DNA"/>
</dbReference>
<gene>
    <name evidence="1" type="ORF">EJB05_28030</name>
</gene>